<dbReference type="AlphaFoldDB" id="A0A392VB18"/>
<proteinExistence type="predicted"/>
<protein>
    <submittedName>
        <fullName evidence="1">Uncharacterized protein</fullName>
    </submittedName>
</protein>
<organism evidence="1 2">
    <name type="scientific">Trifolium medium</name>
    <dbReference type="NCBI Taxonomy" id="97028"/>
    <lineage>
        <taxon>Eukaryota</taxon>
        <taxon>Viridiplantae</taxon>
        <taxon>Streptophyta</taxon>
        <taxon>Embryophyta</taxon>
        <taxon>Tracheophyta</taxon>
        <taxon>Spermatophyta</taxon>
        <taxon>Magnoliopsida</taxon>
        <taxon>eudicotyledons</taxon>
        <taxon>Gunneridae</taxon>
        <taxon>Pentapetalae</taxon>
        <taxon>rosids</taxon>
        <taxon>fabids</taxon>
        <taxon>Fabales</taxon>
        <taxon>Fabaceae</taxon>
        <taxon>Papilionoideae</taxon>
        <taxon>50 kb inversion clade</taxon>
        <taxon>NPAAA clade</taxon>
        <taxon>Hologalegina</taxon>
        <taxon>IRL clade</taxon>
        <taxon>Trifolieae</taxon>
        <taxon>Trifolium</taxon>
    </lineage>
</organism>
<feature type="non-terminal residue" evidence="1">
    <location>
        <position position="1"/>
    </location>
</feature>
<evidence type="ECO:0000313" key="1">
    <source>
        <dbReference type="EMBL" id="MCI83680.1"/>
    </source>
</evidence>
<reference evidence="1 2" key="1">
    <citation type="journal article" date="2018" name="Front. Plant Sci.">
        <title>Red Clover (Trifolium pratense) and Zigzag Clover (T. medium) - A Picture of Genomic Similarities and Differences.</title>
        <authorList>
            <person name="Dluhosova J."/>
            <person name="Istvanek J."/>
            <person name="Nedelnik J."/>
            <person name="Repkova J."/>
        </authorList>
    </citation>
    <scope>NUCLEOTIDE SEQUENCE [LARGE SCALE GENOMIC DNA]</scope>
    <source>
        <strain evidence="2">cv. 10/8</strain>
        <tissue evidence="1">Leaf</tissue>
    </source>
</reference>
<name>A0A392VB18_9FABA</name>
<comment type="caution">
    <text evidence="1">The sequence shown here is derived from an EMBL/GenBank/DDBJ whole genome shotgun (WGS) entry which is preliminary data.</text>
</comment>
<evidence type="ECO:0000313" key="2">
    <source>
        <dbReference type="Proteomes" id="UP000265520"/>
    </source>
</evidence>
<keyword evidence="2" id="KW-1185">Reference proteome</keyword>
<accession>A0A392VB18</accession>
<dbReference type="Proteomes" id="UP000265520">
    <property type="component" value="Unassembled WGS sequence"/>
</dbReference>
<sequence>AAADMHYTLYPNLPIAPPGVHQVVQFQSRDMLSNSPAWGKKGTLEVVHT</sequence>
<dbReference type="EMBL" id="LXQA011072824">
    <property type="protein sequence ID" value="MCI83680.1"/>
    <property type="molecule type" value="Genomic_DNA"/>
</dbReference>